<feature type="domain" description="Major facilitator superfamily (MFS) profile" evidence="7">
    <location>
        <begin position="36"/>
        <end position="434"/>
    </location>
</feature>
<dbReference type="Pfam" id="PF07690">
    <property type="entry name" value="MFS_1"/>
    <property type="match status" value="1"/>
</dbReference>
<evidence type="ECO:0000256" key="3">
    <source>
        <dbReference type="ARBA" id="ARBA00022692"/>
    </source>
</evidence>
<dbReference type="InterPro" id="IPR050375">
    <property type="entry name" value="MFS_TsgA-like"/>
</dbReference>
<dbReference type="PANTHER" id="PTHR43702">
    <property type="entry name" value="L-FUCOSE-PROTON SYMPORTER"/>
    <property type="match status" value="1"/>
</dbReference>
<feature type="transmembrane region" description="Helical" evidence="6">
    <location>
        <begin position="296"/>
        <end position="314"/>
    </location>
</feature>
<proteinExistence type="predicted"/>
<feature type="transmembrane region" description="Helical" evidence="6">
    <location>
        <begin position="410"/>
        <end position="430"/>
    </location>
</feature>
<gene>
    <name evidence="8" type="ORF">ACFSKU_20140</name>
</gene>
<feature type="transmembrane region" description="Helical" evidence="6">
    <location>
        <begin position="35"/>
        <end position="56"/>
    </location>
</feature>
<dbReference type="InterPro" id="IPR020846">
    <property type="entry name" value="MFS_dom"/>
</dbReference>
<dbReference type="RefSeq" id="WP_229957285.1">
    <property type="nucleotide sequence ID" value="NZ_JAJJWI010000001.1"/>
</dbReference>
<evidence type="ECO:0000256" key="6">
    <source>
        <dbReference type="SAM" id="Phobius"/>
    </source>
</evidence>
<evidence type="ECO:0000259" key="7">
    <source>
        <dbReference type="PROSITE" id="PS50850"/>
    </source>
</evidence>
<comment type="subcellular location">
    <subcellularLocation>
        <location evidence="1">Cell inner membrane</location>
        <topology evidence="1">Multi-pass membrane protein</topology>
    </subcellularLocation>
</comment>
<feature type="transmembrane region" description="Helical" evidence="6">
    <location>
        <begin position="76"/>
        <end position="96"/>
    </location>
</feature>
<accession>A0ABW4X4S2</accession>
<dbReference type="EMBL" id="JBHUHV010000058">
    <property type="protein sequence ID" value="MFD2069205.1"/>
    <property type="molecule type" value="Genomic_DNA"/>
</dbReference>
<keyword evidence="2" id="KW-1003">Cell membrane</keyword>
<evidence type="ECO:0000313" key="9">
    <source>
        <dbReference type="Proteomes" id="UP001597369"/>
    </source>
</evidence>
<evidence type="ECO:0000256" key="2">
    <source>
        <dbReference type="ARBA" id="ARBA00022475"/>
    </source>
</evidence>
<dbReference type="PROSITE" id="PS50850">
    <property type="entry name" value="MFS"/>
    <property type="match status" value="1"/>
</dbReference>
<comment type="caution">
    <text evidence="8">The sequence shown here is derived from an EMBL/GenBank/DDBJ whole genome shotgun (WGS) entry which is preliminary data.</text>
</comment>
<protein>
    <submittedName>
        <fullName evidence="8">Sugar MFS transporter</fullName>
    </submittedName>
</protein>
<dbReference type="Proteomes" id="UP001597369">
    <property type="component" value="Unassembled WGS sequence"/>
</dbReference>
<keyword evidence="4 6" id="KW-1133">Transmembrane helix</keyword>
<evidence type="ECO:0000313" key="8">
    <source>
        <dbReference type="EMBL" id="MFD2069205.1"/>
    </source>
</evidence>
<feature type="transmembrane region" description="Helical" evidence="6">
    <location>
        <begin position="351"/>
        <end position="372"/>
    </location>
</feature>
<keyword evidence="9" id="KW-1185">Reference proteome</keyword>
<feature type="transmembrane region" description="Helical" evidence="6">
    <location>
        <begin position="105"/>
        <end position="123"/>
    </location>
</feature>
<feature type="transmembrane region" description="Helical" evidence="6">
    <location>
        <begin position="260"/>
        <end position="281"/>
    </location>
</feature>
<dbReference type="SUPFAM" id="SSF103473">
    <property type="entry name" value="MFS general substrate transporter"/>
    <property type="match status" value="1"/>
</dbReference>
<keyword evidence="3 6" id="KW-0812">Transmembrane</keyword>
<feature type="transmembrane region" description="Helical" evidence="6">
    <location>
        <begin position="204"/>
        <end position="223"/>
    </location>
</feature>
<feature type="transmembrane region" description="Helical" evidence="6">
    <location>
        <begin position="129"/>
        <end position="150"/>
    </location>
</feature>
<dbReference type="Gene3D" id="1.20.1250.20">
    <property type="entry name" value="MFS general substrate transporter like domains"/>
    <property type="match status" value="2"/>
</dbReference>
<evidence type="ECO:0000256" key="1">
    <source>
        <dbReference type="ARBA" id="ARBA00004429"/>
    </source>
</evidence>
<name>A0ABW4X4S2_9BACT</name>
<feature type="transmembrane region" description="Helical" evidence="6">
    <location>
        <begin position="171"/>
        <end position="192"/>
    </location>
</feature>
<dbReference type="CDD" id="cd17394">
    <property type="entry name" value="MFS_FucP_like"/>
    <property type="match status" value="1"/>
</dbReference>
<sequence>MHKVKSIVQAKASVSENNSPQVSVKSKPSFTEKKYVVTLIFVVSLFMLWGIAITMGDVLNRHFQNVLNVSKSQSGLVQFSIFGAYAIMGIPAGLFMKKYGYKKGVLLGLVLYALGAFLFVPAADNESFVFFRIALFVLACGLATLEAVAHPFVASLGDQRTSDQRMNFAQAFNGLGAVLGPLIGGFFLLSAGEGAAGGLGSIKLLYTVIGAVIASIAIAFSFVKVPPLTDAHAVDIDAFEVAAEPGKAVAPKTLFQHKHFLWAFVAQFFNIAAQGGVWAYFINYGVEQVGLTDESAAYYFAFSMVMMMVGRFVGTFLIRYIAPNKLLAAFAVANMLMCIIVAQSWGWSSFIALLMINFFLSIMYPTIFSLGLKDLGRHTQQASSFIVMGMFGGAVFPPIMGLVANHDVASAYYLPILCYVVVFLFAVKLYKVRA</sequence>
<dbReference type="InterPro" id="IPR011701">
    <property type="entry name" value="MFS"/>
</dbReference>
<keyword evidence="5 6" id="KW-0472">Membrane</keyword>
<feature type="transmembrane region" description="Helical" evidence="6">
    <location>
        <begin position="326"/>
        <end position="345"/>
    </location>
</feature>
<reference evidence="9" key="1">
    <citation type="journal article" date="2019" name="Int. J. Syst. Evol. Microbiol.">
        <title>The Global Catalogue of Microorganisms (GCM) 10K type strain sequencing project: providing services to taxonomists for standard genome sequencing and annotation.</title>
        <authorList>
            <consortium name="The Broad Institute Genomics Platform"/>
            <consortium name="The Broad Institute Genome Sequencing Center for Infectious Disease"/>
            <person name="Wu L."/>
            <person name="Ma J."/>
        </authorList>
    </citation>
    <scope>NUCLEOTIDE SEQUENCE [LARGE SCALE GENOMIC DNA]</scope>
    <source>
        <strain evidence="9">JCM 16545</strain>
    </source>
</reference>
<dbReference type="InterPro" id="IPR036259">
    <property type="entry name" value="MFS_trans_sf"/>
</dbReference>
<evidence type="ECO:0000256" key="5">
    <source>
        <dbReference type="ARBA" id="ARBA00023136"/>
    </source>
</evidence>
<evidence type="ECO:0000256" key="4">
    <source>
        <dbReference type="ARBA" id="ARBA00022989"/>
    </source>
</evidence>
<organism evidence="8 9">
    <name type="scientific">Pontibacter silvestris</name>
    <dbReference type="NCBI Taxonomy" id="2305183"/>
    <lineage>
        <taxon>Bacteria</taxon>
        <taxon>Pseudomonadati</taxon>
        <taxon>Bacteroidota</taxon>
        <taxon>Cytophagia</taxon>
        <taxon>Cytophagales</taxon>
        <taxon>Hymenobacteraceae</taxon>
        <taxon>Pontibacter</taxon>
    </lineage>
</organism>
<feature type="transmembrane region" description="Helical" evidence="6">
    <location>
        <begin position="384"/>
        <end position="404"/>
    </location>
</feature>
<dbReference type="PANTHER" id="PTHR43702:SF3">
    <property type="entry name" value="PROTEIN TSGA"/>
    <property type="match status" value="1"/>
</dbReference>